<sequence>MLGLGALADDHRREPVLNRLQISDRALKWSFLLPSVLILMFLSLYPFLQGIWMSLHQWPLGGGERAFVGTANYAALLGGERFHNALWNTVVFTGVSVTVELILGTALALYLFSLSKRWRPIFRTIFIVPMVVTPIATGLMWRLMLNGRIGVVNYLLYLAGLPIPEWTSSPFMAMFTVIVIDVWQWTPLVIMIVFAGLLSIPESLYEAARVDGAPRWAIFRHITLPGIRYMLAIAAVFRLMRSFRSFDIIWLVTQGGPGTSTEILNVYLYRVAFVFLRGGEAAALGLILLVVTIVTTMGILRAVGVQ</sequence>
<comment type="subcellular location">
    <subcellularLocation>
        <location evidence="5">Cell membrane</location>
        <topology evidence="5">Multi-pass membrane protein</topology>
    </subcellularLocation>
    <subcellularLocation>
        <location evidence="1">Membrane</location>
        <topology evidence="1">Multi-pass membrane protein</topology>
    </subcellularLocation>
</comment>
<accession>A0ABD6AEE2</accession>
<comment type="similarity">
    <text evidence="5">Belongs to the binding-protein-dependent transport system permease family.</text>
</comment>
<dbReference type="InterPro" id="IPR035906">
    <property type="entry name" value="MetI-like_sf"/>
</dbReference>
<comment type="caution">
    <text evidence="7">The sequence shown here is derived from an EMBL/GenBank/DDBJ whole genome shotgun (WGS) entry which is preliminary data.</text>
</comment>
<feature type="transmembrane region" description="Helical" evidence="5">
    <location>
        <begin position="281"/>
        <end position="303"/>
    </location>
</feature>
<evidence type="ECO:0000256" key="2">
    <source>
        <dbReference type="ARBA" id="ARBA00022692"/>
    </source>
</evidence>
<evidence type="ECO:0000259" key="6">
    <source>
        <dbReference type="PROSITE" id="PS50928"/>
    </source>
</evidence>
<evidence type="ECO:0000313" key="8">
    <source>
        <dbReference type="Proteomes" id="UP001596547"/>
    </source>
</evidence>
<evidence type="ECO:0000313" key="7">
    <source>
        <dbReference type="EMBL" id="MFC7318622.1"/>
    </source>
</evidence>
<reference evidence="7 8" key="1">
    <citation type="journal article" date="2019" name="Int. J. Syst. Evol. Microbiol.">
        <title>The Global Catalogue of Microorganisms (GCM) 10K type strain sequencing project: providing services to taxonomists for standard genome sequencing and annotation.</title>
        <authorList>
            <consortium name="The Broad Institute Genomics Platform"/>
            <consortium name="The Broad Institute Genome Sequencing Center for Infectious Disease"/>
            <person name="Wu L."/>
            <person name="Ma J."/>
        </authorList>
    </citation>
    <scope>NUCLEOTIDE SEQUENCE [LARGE SCALE GENOMIC DNA]</scope>
    <source>
        <strain evidence="7 8">PSR21</strain>
    </source>
</reference>
<feature type="transmembrane region" description="Helical" evidence="5">
    <location>
        <begin position="124"/>
        <end position="141"/>
    </location>
</feature>
<feature type="transmembrane region" description="Helical" evidence="5">
    <location>
        <begin position="171"/>
        <end position="198"/>
    </location>
</feature>
<keyword evidence="4 5" id="KW-0472">Membrane</keyword>
<dbReference type="PROSITE" id="PS50928">
    <property type="entry name" value="ABC_TM1"/>
    <property type="match status" value="1"/>
</dbReference>
<gene>
    <name evidence="7" type="ORF">ACFQPE_17755</name>
</gene>
<dbReference type="GO" id="GO:0005886">
    <property type="term" value="C:plasma membrane"/>
    <property type="evidence" value="ECO:0007669"/>
    <property type="project" value="UniProtKB-SubCell"/>
</dbReference>
<dbReference type="EMBL" id="JBHTBF010000003">
    <property type="protein sequence ID" value="MFC7318622.1"/>
    <property type="molecule type" value="Genomic_DNA"/>
</dbReference>
<dbReference type="GeneID" id="79317189"/>
<keyword evidence="5" id="KW-0813">Transport</keyword>
<dbReference type="RefSeq" id="WP_276306539.1">
    <property type="nucleotide sequence ID" value="NZ_CP119993.1"/>
</dbReference>
<dbReference type="SUPFAM" id="SSF161098">
    <property type="entry name" value="MetI-like"/>
    <property type="match status" value="1"/>
</dbReference>
<dbReference type="PANTHER" id="PTHR43759:SF1">
    <property type="entry name" value="GLUCOSE IMPORT SYSTEM PERMEASE PROTEIN GLCT"/>
    <property type="match status" value="1"/>
</dbReference>
<evidence type="ECO:0000256" key="4">
    <source>
        <dbReference type="ARBA" id="ARBA00023136"/>
    </source>
</evidence>
<evidence type="ECO:0000256" key="3">
    <source>
        <dbReference type="ARBA" id="ARBA00022989"/>
    </source>
</evidence>
<evidence type="ECO:0000256" key="1">
    <source>
        <dbReference type="ARBA" id="ARBA00004141"/>
    </source>
</evidence>
<dbReference type="Gene3D" id="1.10.3720.10">
    <property type="entry name" value="MetI-like"/>
    <property type="match status" value="1"/>
</dbReference>
<dbReference type="PANTHER" id="PTHR43759">
    <property type="entry name" value="TREHALOSE TRANSPORT SYSTEM PERMEASE PROTEIN SUGA"/>
    <property type="match status" value="1"/>
</dbReference>
<keyword evidence="3 5" id="KW-1133">Transmembrane helix</keyword>
<dbReference type="InterPro" id="IPR000515">
    <property type="entry name" value="MetI-like"/>
</dbReference>
<feature type="domain" description="ABC transmembrane type-1" evidence="6">
    <location>
        <begin position="86"/>
        <end position="299"/>
    </location>
</feature>
<dbReference type="Proteomes" id="UP001596547">
    <property type="component" value="Unassembled WGS sequence"/>
</dbReference>
<evidence type="ECO:0000256" key="5">
    <source>
        <dbReference type="RuleBase" id="RU363032"/>
    </source>
</evidence>
<proteinExistence type="inferred from homology"/>
<keyword evidence="2 5" id="KW-0812">Transmembrane</keyword>
<dbReference type="InterPro" id="IPR052730">
    <property type="entry name" value="Sugar_ABC_transporter"/>
</dbReference>
<feature type="transmembrane region" description="Helical" evidence="5">
    <location>
        <begin position="218"/>
        <end position="237"/>
    </location>
</feature>
<protein>
    <submittedName>
        <fullName evidence="7">Carbohydrate ABC transporter permease</fullName>
    </submittedName>
</protein>
<organism evidence="7 8">
    <name type="scientific">Halomarina halobia</name>
    <dbReference type="NCBI Taxonomy" id="3033386"/>
    <lineage>
        <taxon>Archaea</taxon>
        <taxon>Methanobacteriati</taxon>
        <taxon>Methanobacteriota</taxon>
        <taxon>Stenosarchaea group</taxon>
        <taxon>Halobacteria</taxon>
        <taxon>Halobacteriales</taxon>
        <taxon>Natronomonadaceae</taxon>
        <taxon>Halomarina</taxon>
    </lineage>
</organism>
<keyword evidence="8" id="KW-1185">Reference proteome</keyword>
<dbReference type="CDD" id="cd06261">
    <property type="entry name" value="TM_PBP2"/>
    <property type="match status" value="1"/>
</dbReference>
<feature type="transmembrane region" description="Helical" evidence="5">
    <location>
        <begin position="85"/>
        <end position="112"/>
    </location>
</feature>
<dbReference type="Pfam" id="PF00528">
    <property type="entry name" value="BPD_transp_1"/>
    <property type="match status" value="1"/>
</dbReference>
<name>A0ABD6AEE2_9EURY</name>
<feature type="transmembrane region" description="Helical" evidence="5">
    <location>
        <begin position="29"/>
        <end position="48"/>
    </location>
</feature>
<dbReference type="AlphaFoldDB" id="A0ABD6AEE2"/>